<reference evidence="2 3" key="1">
    <citation type="submission" date="2017-01" db="EMBL/GenBank/DDBJ databases">
        <authorList>
            <person name="Mah S.A."/>
            <person name="Swanson W.J."/>
            <person name="Moy G.W."/>
            <person name="Vacquier V.D."/>
        </authorList>
    </citation>
    <scope>NUCLEOTIDE SEQUENCE [LARGE SCALE GENOMIC DNA]</scope>
    <source>
        <strain evidence="2 3">DSM 26375</strain>
    </source>
</reference>
<keyword evidence="2" id="KW-0378">Hydrolase</keyword>
<protein>
    <submittedName>
        <fullName evidence="2">5-hydroxyisourate hydrolase</fullName>
    </submittedName>
</protein>
<sequence length="114" mass="12118">MSITFTTHALNGTDGTHAGGVALRLCAGDTILAEGVTNVGGRLQCEIALDAVPRDGLILLHIDTEPYWRGRGVPRTGPQIVSGVTIRLDLPRTSGHHHVPVMLSPNAFSAWWSA</sequence>
<dbReference type="SUPFAM" id="SSF49472">
    <property type="entry name" value="Transthyretin (synonym: prealbumin)"/>
    <property type="match status" value="1"/>
</dbReference>
<dbReference type="EMBL" id="FTOT01000020">
    <property type="protein sequence ID" value="SIT25127.1"/>
    <property type="molecule type" value="Genomic_DNA"/>
</dbReference>
<organism evidence="2 3">
    <name type="scientific">Gemmobacter megaterium</name>
    <dbReference type="NCBI Taxonomy" id="1086013"/>
    <lineage>
        <taxon>Bacteria</taxon>
        <taxon>Pseudomonadati</taxon>
        <taxon>Pseudomonadota</taxon>
        <taxon>Alphaproteobacteria</taxon>
        <taxon>Rhodobacterales</taxon>
        <taxon>Paracoccaceae</taxon>
        <taxon>Gemmobacter</taxon>
    </lineage>
</organism>
<dbReference type="InterPro" id="IPR023416">
    <property type="entry name" value="Transthyretin/HIU_hydrolase_d"/>
</dbReference>
<accession>A0A1N7QRK1</accession>
<dbReference type="Gene3D" id="2.60.40.180">
    <property type="entry name" value="Transthyretin/hydroxyisourate hydrolase domain"/>
    <property type="match status" value="1"/>
</dbReference>
<dbReference type="OrthoDB" id="9792386at2"/>
<gene>
    <name evidence="2" type="ORF">SAMN05421774_12014</name>
</gene>
<dbReference type="InterPro" id="IPR036817">
    <property type="entry name" value="Transthyretin/HIU_hydrolase_sf"/>
</dbReference>
<dbReference type="Proteomes" id="UP000186141">
    <property type="component" value="Unassembled WGS sequence"/>
</dbReference>
<name>A0A1N7QRK1_9RHOB</name>
<dbReference type="STRING" id="1086013.SAMN05421774_12014"/>
<evidence type="ECO:0000259" key="1">
    <source>
        <dbReference type="Pfam" id="PF00576"/>
    </source>
</evidence>
<dbReference type="Pfam" id="PF00576">
    <property type="entry name" value="Transthyretin"/>
    <property type="match status" value="1"/>
</dbReference>
<dbReference type="AlphaFoldDB" id="A0A1N7QRK1"/>
<keyword evidence="3" id="KW-1185">Reference proteome</keyword>
<dbReference type="RefSeq" id="WP_076534538.1">
    <property type="nucleotide sequence ID" value="NZ_BMEH01000019.1"/>
</dbReference>
<dbReference type="GO" id="GO:0016787">
    <property type="term" value="F:hydrolase activity"/>
    <property type="evidence" value="ECO:0007669"/>
    <property type="project" value="UniProtKB-KW"/>
</dbReference>
<evidence type="ECO:0000313" key="2">
    <source>
        <dbReference type="EMBL" id="SIT25127.1"/>
    </source>
</evidence>
<feature type="domain" description="Transthyretin/hydroxyisourate hydrolase" evidence="1">
    <location>
        <begin position="6"/>
        <end position="111"/>
    </location>
</feature>
<evidence type="ECO:0000313" key="3">
    <source>
        <dbReference type="Proteomes" id="UP000186141"/>
    </source>
</evidence>
<proteinExistence type="predicted"/>